<reference evidence="2" key="1">
    <citation type="submission" date="2023-08" db="EMBL/GenBank/DDBJ databases">
        <authorList>
            <person name="Chen Y."/>
            <person name="Shah S."/>
            <person name="Dougan E. K."/>
            <person name="Thang M."/>
            <person name="Chan C."/>
        </authorList>
    </citation>
    <scope>NUCLEOTIDE SEQUENCE</scope>
</reference>
<gene>
    <name evidence="2" type="ORF">EVOR1521_LOCUS14008</name>
</gene>
<accession>A0AA36N2C1</accession>
<dbReference type="Proteomes" id="UP001178507">
    <property type="component" value="Unassembled WGS sequence"/>
</dbReference>
<dbReference type="EMBL" id="CAUJNA010001631">
    <property type="protein sequence ID" value="CAJ1388064.1"/>
    <property type="molecule type" value="Genomic_DNA"/>
</dbReference>
<keyword evidence="3" id="KW-1185">Reference proteome</keyword>
<organism evidence="2 3">
    <name type="scientific">Effrenium voratum</name>
    <dbReference type="NCBI Taxonomy" id="2562239"/>
    <lineage>
        <taxon>Eukaryota</taxon>
        <taxon>Sar</taxon>
        <taxon>Alveolata</taxon>
        <taxon>Dinophyceae</taxon>
        <taxon>Suessiales</taxon>
        <taxon>Symbiodiniaceae</taxon>
        <taxon>Effrenium</taxon>
    </lineage>
</organism>
<dbReference type="PROSITE" id="PS51257">
    <property type="entry name" value="PROKAR_LIPOPROTEIN"/>
    <property type="match status" value="1"/>
</dbReference>
<proteinExistence type="predicted"/>
<evidence type="ECO:0000256" key="1">
    <source>
        <dbReference type="SAM" id="SignalP"/>
    </source>
</evidence>
<sequence>MGVRISARPGCVLAALLAACSVLTCSLSCRSLAVGKVAATALRTVLPEPELAGKPHLIGFYADQSMEAKRMKYLGDLLEKEIPGVHIVWLEAWDNPLNERLRATIDLRNQCGGVPYLFNRKTGKVLCGVVGYDKLRAWAQGLGGDARIYRDIGS</sequence>
<evidence type="ECO:0000313" key="3">
    <source>
        <dbReference type="Proteomes" id="UP001178507"/>
    </source>
</evidence>
<feature type="chain" id="PRO_5041448546" evidence="1">
    <location>
        <begin position="27"/>
        <end position="154"/>
    </location>
</feature>
<comment type="caution">
    <text evidence="2">The sequence shown here is derived from an EMBL/GenBank/DDBJ whole genome shotgun (WGS) entry which is preliminary data.</text>
</comment>
<evidence type="ECO:0000313" key="2">
    <source>
        <dbReference type="EMBL" id="CAJ1388064.1"/>
    </source>
</evidence>
<feature type="signal peptide" evidence="1">
    <location>
        <begin position="1"/>
        <end position="26"/>
    </location>
</feature>
<name>A0AA36N2C1_9DINO</name>
<dbReference type="AlphaFoldDB" id="A0AA36N2C1"/>
<keyword evidence="1" id="KW-0732">Signal</keyword>
<protein>
    <submittedName>
        <fullName evidence="2">Uncharacterized protein</fullName>
    </submittedName>
</protein>